<evidence type="ECO:0000256" key="4">
    <source>
        <dbReference type="PROSITE-ProRule" id="PRU00723"/>
    </source>
</evidence>
<dbReference type="PANTHER" id="PTHR13309:SF0">
    <property type="entry name" value="FMR1-INTERACTING PROTEIN NUFIP1"/>
    <property type="match status" value="1"/>
</dbReference>
<dbReference type="InterPro" id="IPR032297">
    <property type="entry name" value="Torus"/>
</dbReference>
<dbReference type="GO" id="GO:0000492">
    <property type="term" value="P:box C/D snoRNP assembly"/>
    <property type="evidence" value="ECO:0007669"/>
    <property type="project" value="TreeGrafter"/>
</dbReference>
<evidence type="ECO:0000259" key="6">
    <source>
        <dbReference type="PROSITE" id="PS50103"/>
    </source>
</evidence>
<evidence type="ECO:0000256" key="3">
    <source>
        <dbReference type="ARBA" id="ARBA00022833"/>
    </source>
</evidence>
<feature type="compositionally biased region" description="Acidic residues" evidence="5">
    <location>
        <begin position="293"/>
        <end position="308"/>
    </location>
</feature>
<evidence type="ECO:0000256" key="2">
    <source>
        <dbReference type="ARBA" id="ARBA00022771"/>
    </source>
</evidence>
<dbReference type="InterPro" id="IPR000571">
    <property type="entry name" value="Znf_CCCH"/>
</dbReference>
<dbReference type="Pfam" id="PF10453">
    <property type="entry name" value="NUFIP1"/>
    <property type="match status" value="1"/>
</dbReference>
<dbReference type="GO" id="GO:0003723">
    <property type="term" value="F:RNA binding"/>
    <property type="evidence" value="ECO:0007669"/>
    <property type="project" value="InterPro"/>
</dbReference>
<feature type="compositionally biased region" description="Low complexity" evidence="5">
    <location>
        <begin position="39"/>
        <end position="59"/>
    </location>
</feature>
<dbReference type="OrthoDB" id="273070at2759"/>
<feature type="region of interest" description="Disordered" evidence="5">
    <location>
        <begin position="23"/>
        <end position="85"/>
    </location>
</feature>
<dbReference type="InterPro" id="IPR039136">
    <property type="entry name" value="NUFIP1-like"/>
</dbReference>
<organism evidence="7">
    <name type="scientific">Lichtheimia ramosa</name>
    <dbReference type="NCBI Taxonomy" id="688394"/>
    <lineage>
        <taxon>Eukaryota</taxon>
        <taxon>Fungi</taxon>
        <taxon>Fungi incertae sedis</taxon>
        <taxon>Mucoromycota</taxon>
        <taxon>Mucoromycotina</taxon>
        <taxon>Mucoromycetes</taxon>
        <taxon>Mucorales</taxon>
        <taxon>Lichtheimiaceae</taxon>
        <taxon>Lichtheimia</taxon>
    </lineage>
</organism>
<dbReference type="GO" id="GO:0008270">
    <property type="term" value="F:zinc ion binding"/>
    <property type="evidence" value="ECO:0007669"/>
    <property type="project" value="UniProtKB-KW"/>
</dbReference>
<accession>A0A077WCE1</accession>
<dbReference type="Gene3D" id="3.30.1370.210">
    <property type="match status" value="1"/>
</dbReference>
<keyword evidence="1 4" id="KW-0479">Metal-binding</keyword>
<dbReference type="PROSITE" id="PS50103">
    <property type="entry name" value="ZF_C3H1"/>
    <property type="match status" value="1"/>
</dbReference>
<keyword evidence="2 4" id="KW-0863">Zinc-finger</keyword>
<protein>
    <recommendedName>
        <fullName evidence="6">C3H1-type domain-containing protein</fullName>
    </recommendedName>
</protein>
<feature type="compositionally biased region" description="Basic and acidic residues" evidence="5">
    <location>
        <begin position="241"/>
        <end position="272"/>
    </location>
</feature>
<feature type="region of interest" description="Disordered" evidence="5">
    <location>
        <begin position="239"/>
        <end position="338"/>
    </location>
</feature>
<evidence type="ECO:0000313" key="7">
    <source>
        <dbReference type="EMBL" id="CDS05080.1"/>
    </source>
</evidence>
<gene>
    <name evidence="7" type="ORF">LRAMOSA07609</name>
</gene>
<dbReference type="SUPFAM" id="SSF90229">
    <property type="entry name" value="CCCH zinc finger"/>
    <property type="match status" value="1"/>
</dbReference>
<reference evidence="7" key="1">
    <citation type="journal article" date="2014" name="Genome Announc.">
        <title>De novo whole-genome sequence and genome annotation of Lichtheimia ramosa.</title>
        <authorList>
            <person name="Linde J."/>
            <person name="Schwartze V."/>
            <person name="Binder U."/>
            <person name="Lass-Florl C."/>
            <person name="Voigt K."/>
            <person name="Horn F."/>
        </authorList>
    </citation>
    <scope>NUCLEOTIDE SEQUENCE</scope>
    <source>
        <strain evidence="7">JMRC FSU:6197</strain>
    </source>
</reference>
<evidence type="ECO:0000256" key="5">
    <source>
        <dbReference type="SAM" id="MobiDB-lite"/>
    </source>
</evidence>
<dbReference type="SMART" id="SM00356">
    <property type="entry name" value="ZnF_C3H1"/>
    <property type="match status" value="1"/>
</dbReference>
<dbReference type="EMBL" id="LK023315">
    <property type="protein sequence ID" value="CDS05080.1"/>
    <property type="molecule type" value="Genomic_DNA"/>
</dbReference>
<feature type="domain" description="C3H1-type" evidence="6">
    <location>
        <begin position="334"/>
        <end position="361"/>
    </location>
</feature>
<dbReference type="AlphaFoldDB" id="A0A077WCE1"/>
<feature type="zinc finger region" description="C3H1-type" evidence="4">
    <location>
        <begin position="334"/>
        <end position="361"/>
    </location>
</feature>
<keyword evidence="3 4" id="KW-0862">Zinc</keyword>
<dbReference type="Pfam" id="PF16131">
    <property type="entry name" value="Torus"/>
    <property type="match status" value="1"/>
</dbReference>
<dbReference type="PANTHER" id="PTHR13309">
    <property type="entry name" value="NUCLEAR FRAGILE X MENTAL RETARDATION PROTEIN INTERACTING PROTEIN 1"/>
    <property type="match status" value="1"/>
</dbReference>
<feature type="region of interest" description="Disordered" evidence="5">
    <location>
        <begin position="194"/>
        <end position="220"/>
    </location>
</feature>
<dbReference type="InterPro" id="IPR036855">
    <property type="entry name" value="Znf_CCCH_sf"/>
</dbReference>
<feature type="compositionally biased region" description="Low complexity" evidence="5">
    <location>
        <begin position="23"/>
        <end position="32"/>
    </location>
</feature>
<dbReference type="GO" id="GO:0005634">
    <property type="term" value="C:nucleus"/>
    <property type="evidence" value="ECO:0007669"/>
    <property type="project" value="TreeGrafter"/>
</dbReference>
<proteinExistence type="predicted"/>
<dbReference type="InterPro" id="IPR019496">
    <property type="entry name" value="NUFIP1_cons_dom"/>
</dbReference>
<name>A0A077WCE1_9FUNG</name>
<sequence>MAHQQWQGSHSYYTAWNSQYNNNQQQPYPYNHSQHEQYDPSYPYYYPQQQQHVQEQYPYTTASSQPPPPHSSVIHQLHEQTQHQQALGALAAASITTALQGGQNNSAMWYSHQQQPTQAYTQHHPYPPQRAIVAYNDLEPAPAPPRPQGSFCCNRWYRTQAAKEQHERNHIQCNMCSFSGIKAVMDEHMEIEHGKIPPEGSSRKKNKPDGIVPPNAPKINTPEELTAWIEARKRNWPTKANIERKQREEAERAARGQLPKESDKKRKRKDDANVDSNKVPKMESMNVLGAYGSDDDDDDGESDSDTSVDIERDAVTAKDPTAMGKISLPSEQKPRTGPRCRFFARGHCRNGNKCRYVHEKPTQQQHTKRTQAPPMEEKRPTLLRMLLAKEIKEEQNVILQCFRYIVDNQFFGRS</sequence>
<evidence type="ECO:0000256" key="1">
    <source>
        <dbReference type="ARBA" id="ARBA00022723"/>
    </source>
</evidence>